<comment type="caution">
    <text evidence="1">The sequence shown here is derived from an EMBL/GenBank/DDBJ whole genome shotgun (WGS) entry which is preliminary data.</text>
</comment>
<dbReference type="AlphaFoldDB" id="A0A935C545"/>
<dbReference type="RefSeq" id="WP_201428605.1">
    <property type="nucleotide sequence ID" value="NZ_JAEQMG010000163.1"/>
</dbReference>
<evidence type="ECO:0000313" key="2">
    <source>
        <dbReference type="Proteomes" id="UP000633365"/>
    </source>
</evidence>
<organism evidence="1 2">
    <name type="scientific">Ruminococcus difficilis</name>
    <dbReference type="NCBI Taxonomy" id="2763069"/>
    <lineage>
        <taxon>Bacteria</taxon>
        <taxon>Bacillati</taxon>
        <taxon>Bacillota</taxon>
        <taxon>Clostridia</taxon>
        <taxon>Eubacteriales</taxon>
        <taxon>Oscillospiraceae</taxon>
        <taxon>Ruminococcus</taxon>
    </lineage>
</organism>
<sequence>MKPNITTIPITELFTDTDGCPICRMHRMLEEQYVEYITGAAMMAPDVRVKTNRVGFCHRHFSMMVNNGPRLSNALLLQTHIDELRKKVFPKKNTDLPDKKMLAAIRENDRTCYVCDRIEHDILHLLATVYVQYGSDPEFRKQYQDQDFICLDHYALVMGNANKKAMDKSTFKEFCEVTNKLSKGYMDTLYDDVTHFASMFDYRNQGGDYKNSKDAIERSVRFLTSYPVNENLT</sequence>
<protein>
    <recommendedName>
        <fullName evidence="3">ABC transporter substrate-binding protein</fullName>
    </recommendedName>
</protein>
<dbReference type="EMBL" id="JAEQMG010000163">
    <property type="protein sequence ID" value="MBK6089912.1"/>
    <property type="molecule type" value="Genomic_DNA"/>
</dbReference>
<evidence type="ECO:0008006" key="3">
    <source>
        <dbReference type="Google" id="ProtNLM"/>
    </source>
</evidence>
<gene>
    <name evidence="1" type="ORF">JKK62_14905</name>
</gene>
<dbReference type="Pfam" id="PF19538">
    <property type="entry name" value="DUF6062"/>
    <property type="match status" value="1"/>
</dbReference>
<keyword evidence="2" id="KW-1185">Reference proteome</keyword>
<reference evidence="1" key="1">
    <citation type="submission" date="2021-01" db="EMBL/GenBank/DDBJ databases">
        <title>Genome public.</title>
        <authorList>
            <person name="Liu C."/>
            <person name="Sun Q."/>
        </authorList>
    </citation>
    <scope>NUCLEOTIDE SEQUENCE</scope>
    <source>
        <strain evidence="1">M6</strain>
    </source>
</reference>
<proteinExistence type="predicted"/>
<dbReference type="Proteomes" id="UP000633365">
    <property type="component" value="Unassembled WGS sequence"/>
</dbReference>
<evidence type="ECO:0000313" key="1">
    <source>
        <dbReference type="EMBL" id="MBK6089912.1"/>
    </source>
</evidence>
<accession>A0A935C545</accession>
<name>A0A935C545_9FIRM</name>
<dbReference type="InterPro" id="IPR045706">
    <property type="entry name" value="DUF6062"/>
</dbReference>